<evidence type="ECO:0000313" key="2">
    <source>
        <dbReference type="WBParaSite" id="PS1159_v2.g1391.t1"/>
    </source>
</evidence>
<dbReference type="Proteomes" id="UP000887580">
    <property type="component" value="Unplaced"/>
</dbReference>
<organism evidence="1 2">
    <name type="scientific">Panagrolaimus sp. PS1159</name>
    <dbReference type="NCBI Taxonomy" id="55785"/>
    <lineage>
        <taxon>Eukaryota</taxon>
        <taxon>Metazoa</taxon>
        <taxon>Ecdysozoa</taxon>
        <taxon>Nematoda</taxon>
        <taxon>Chromadorea</taxon>
        <taxon>Rhabditida</taxon>
        <taxon>Tylenchina</taxon>
        <taxon>Panagrolaimomorpha</taxon>
        <taxon>Panagrolaimoidea</taxon>
        <taxon>Panagrolaimidae</taxon>
        <taxon>Panagrolaimus</taxon>
    </lineage>
</organism>
<protein>
    <submittedName>
        <fullName evidence="2">Vitellogenin</fullName>
    </submittedName>
</protein>
<accession>A0AC35F4Z7</accession>
<reference evidence="2" key="1">
    <citation type="submission" date="2022-11" db="UniProtKB">
        <authorList>
            <consortium name="WormBaseParasite"/>
        </authorList>
    </citation>
    <scope>IDENTIFICATION</scope>
</reference>
<sequence>IVVEDEFLIQVESIHNLSKPWFEHYSSFYVEVVLMYGTKNICSTTQTDKRIFSQRFKNFSIMFQQWIKTNLAVMVLPRETQVCLIVYGIRKIVDTKSEGPQDILGFTSFPLFDRDGFLMQGKVAIPLKIQQHPVVEPWGPKALIKSRSDVIIVLSTLEFGYKIQFPTVIERETITPVDISKLTVKERNMILDIFDRSCSQDNLSQDDIHLLWSNRKALLSNPDAFVATLASAASWNALNLSNIYALLDNWKLPEPQYVLDLLLPNFPDKFVRKCAIDIISKASSEFLINLIPQFLEALRFEIFEDSDLTKFLMERATKDRRFATTLYWELSHRVTSQLPPYSTRCGYI</sequence>
<dbReference type="WBParaSite" id="PS1159_v2.g1391.t1">
    <property type="protein sequence ID" value="PS1159_v2.g1391.t1"/>
    <property type="gene ID" value="PS1159_v2.g1391"/>
</dbReference>
<evidence type="ECO:0000313" key="1">
    <source>
        <dbReference type="Proteomes" id="UP000887580"/>
    </source>
</evidence>
<name>A0AC35F4Z7_9BILA</name>
<proteinExistence type="predicted"/>